<dbReference type="RefSeq" id="WP_065394291.1">
    <property type="nucleotide sequence ID" value="NZ_MAYH01000023.1"/>
</dbReference>
<accession>A0A1B8ZKD1</accession>
<dbReference type="Proteomes" id="UP000092651">
    <property type="component" value="Unassembled WGS sequence"/>
</dbReference>
<dbReference type="OrthoDB" id="1355029at2"/>
<evidence type="ECO:0000313" key="2">
    <source>
        <dbReference type="Proteomes" id="UP000092651"/>
    </source>
</evidence>
<reference evidence="1 2" key="1">
    <citation type="submission" date="2016-07" db="EMBL/GenBank/DDBJ databases">
        <authorList>
            <person name="Jeong J.-J."/>
            <person name="Kim D.W."/>
            <person name="Sang M.K."/>
            <person name="Choi I.-G."/>
            <person name="Kim K.D."/>
        </authorList>
    </citation>
    <scope>NUCLEOTIDE SEQUENCE [LARGE SCALE GENOMIC DNA]</scope>
    <source>
        <strain evidence="1 2">UTM-3</strain>
    </source>
</reference>
<proteinExistence type="predicted"/>
<comment type="caution">
    <text evidence="1">The sequence shown here is derived from an EMBL/GenBank/DDBJ whole genome shotgun (WGS) entry which is preliminary data.</text>
</comment>
<dbReference type="EMBL" id="MAYH01000023">
    <property type="protein sequence ID" value="OCA72061.1"/>
    <property type="molecule type" value="Genomic_DNA"/>
</dbReference>
<keyword evidence="2" id="KW-1185">Reference proteome</keyword>
<dbReference type="AlphaFoldDB" id="A0A1B8ZKD1"/>
<protein>
    <submittedName>
        <fullName evidence="1">Uncharacterized protein</fullName>
    </submittedName>
</protein>
<dbReference type="SUPFAM" id="SSF82185">
    <property type="entry name" value="Histone H3 K4-specific methyltransferase SET7/9 N-terminal domain"/>
    <property type="match status" value="1"/>
</dbReference>
<gene>
    <name evidence="1" type="ORF">BBI01_07860</name>
</gene>
<sequence length="119" mass="14158">MGLKQPHKIRVSFNDIEDGETAEEKFFYNGEHFNGYLVFDYHSDGTVMYEEEIRDGVVMGWVNEYYNNGNIKRETICMYSIQNTIMFRTYDEDGKETNFGLLISLQTYEQYLSEYHLLD</sequence>
<name>A0A1B8ZKD1_9FLAO</name>
<organism evidence="1 2">
    <name type="scientific">Chryseobacterium artocarpi</name>
    <dbReference type="NCBI Taxonomy" id="1414727"/>
    <lineage>
        <taxon>Bacteria</taxon>
        <taxon>Pseudomonadati</taxon>
        <taxon>Bacteroidota</taxon>
        <taxon>Flavobacteriia</taxon>
        <taxon>Flavobacteriales</taxon>
        <taxon>Weeksellaceae</taxon>
        <taxon>Chryseobacterium group</taxon>
        <taxon>Chryseobacterium</taxon>
    </lineage>
</organism>
<evidence type="ECO:0000313" key="1">
    <source>
        <dbReference type="EMBL" id="OCA72061.1"/>
    </source>
</evidence>
<dbReference type="Gene3D" id="3.90.930.1">
    <property type="match status" value="1"/>
</dbReference>